<protein>
    <submittedName>
        <fullName evidence="3">Protein OSB2, chloroplastic isoform A</fullName>
    </submittedName>
    <submittedName>
        <fullName evidence="4">Protein OSB2, chloroplastic isoform B</fullName>
    </submittedName>
    <submittedName>
        <fullName evidence="5">Protein OSB2, chloroplastic isoform C</fullName>
    </submittedName>
    <submittedName>
        <fullName evidence="6">Protein OSB2, chloroplastic isoform D</fullName>
    </submittedName>
</protein>
<dbReference type="EMBL" id="QZWG01000005">
    <property type="protein sequence ID" value="RZC11458.1"/>
    <property type="molecule type" value="Genomic_DNA"/>
</dbReference>
<feature type="region of interest" description="Disordered" evidence="1">
    <location>
        <begin position="296"/>
        <end position="315"/>
    </location>
</feature>
<evidence type="ECO:0000313" key="7">
    <source>
        <dbReference type="Proteomes" id="UP000289340"/>
    </source>
</evidence>
<evidence type="ECO:0000313" key="6">
    <source>
        <dbReference type="EMBL" id="RZC11458.1"/>
    </source>
</evidence>
<dbReference type="PANTHER" id="PTHR10302:SF0">
    <property type="entry name" value="SINGLE-STRANDED DNA-BINDING PROTEIN, MITOCHONDRIAL"/>
    <property type="match status" value="1"/>
</dbReference>
<evidence type="ECO:0000313" key="4">
    <source>
        <dbReference type="EMBL" id="RZC11456.1"/>
    </source>
</evidence>
<dbReference type="InterPro" id="IPR011344">
    <property type="entry name" value="ssDNA-bd"/>
</dbReference>
<evidence type="ECO:0000259" key="2">
    <source>
        <dbReference type="Pfam" id="PF25011"/>
    </source>
</evidence>
<dbReference type="EMBL" id="QZWG01000005">
    <property type="protein sequence ID" value="RZC11455.1"/>
    <property type="molecule type" value="Genomic_DNA"/>
</dbReference>
<reference evidence="4 7" key="1">
    <citation type="submission" date="2018-09" db="EMBL/GenBank/DDBJ databases">
        <title>A high-quality reference genome of wild soybean provides a powerful tool to mine soybean genomes.</title>
        <authorList>
            <person name="Xie M."/>
            <person name="Chung C.Y.L."/>
            <person name="Li M.-W."/>
            <person name="Wong F.-L."/>
            <person name="Chan T.-F."/>
            <person name="Lam H.-M."/>
        </authorList>
    </citation>
    <scope>NUCLEOTIDE SEQUENCE [LARGE SCALE GENOMIC DNA]</scope>
    <source>
        <strain evidence="7">cv. W05</strain>
        <tissue evidence="4">Hypocotyl of etiolated seedlings</tissue>
    </source>
</reference>
<sequence length="315" mass="36191">MCPLSSSLLFFTRRLFHLKPHLATLLHPHPPLFFLLLSLLCFGEKRRSEEPKKEEKKKKQKWLNQNYWTVEVGRNGILNTQLYFFLSQYKKKRLSDQASPNRRLFRWKILLASQIRYVAVEREVEGDLLLGDMGQGLGICPGVLDGAISISAVQEKKYNKKCANAVIKSLGLNTEKIEKCMGDPDADTDNPVLKEEQDAQVKPKHPDFKRKDRNSLWLGKDEKWVLPKLEGLQFDVPTAISKKGDGGEPCNDLVQNYANWWDNRLNKRNAKAPDFKHKETGKGLWLDSSSEWVLEKLPPPLKPKQSVDTERTLVS</sequence>
<dbReference type="InterPro" id="IPR056858">
    <property type="entry name" value="VSR_TRX"/>
</dbReference>
<dbReference type="GO" id="GO:0003697">
    <property type="term" value="F:single-stranded DNA binding"/>
    <property type="evidence" value="ECO:0007669"/>
    <property type="project" value="InterPro"/>
</dbReference>
<evidence type="ECO:0000313" key="5">
    <source>
        <dbReference type="EMBL" id="RZC11457.1"/>
    </source>
</evidence>
<dbReference type="Proteomes" id="UP000289340">
    <property type="component" value="Chromosome 5"/>
</dbReference>
<organism evidence="4 7">
    <name type="scientific">Glycine soja</name>
    <name type="common">Wild soybean</name>
    <dbReference type="NCBI Taxonomy" id="3848"/>
    <lineage>
        <taxon>Eukaryota</taxon>
        <taxon>Viridiplantae</taxon>
        <taxon>Streptophyta</taxon>
        <taxon>Embryophyta</taxon>
        <taxon>Tracheophyta</taxon>
        <taxon>Spermatophyta</taxon>
        <taxon>Magnoliopsida</taxon>
        <taxon>eudicotyledons</taxon>
        <taxon>Gunneridae</taxon>
        <taxon>Pentapetalae</taxon>
        <taxon>rosids</taxon>
        <taxon>fabids</taxon>
        <taxon>Fabales</taxon>
        <taxon>Fabaceae</taxon>
        <taxon>Papilionoideae</taxon>
        <taxon>50 kb inversion clade</taxon>
        <taxon>NPAAA clade</taxon>
        <taxon>indigoferoid/millettioid clade</taxon>
        <taxon>Phaseoleae</taxon>
        <taxon>Glycine</taxon>
        <taxon>Glycine subgen. Soja</taxon>
    </lineage>
</organism>
<evidence type="ECO:0000256" key="1">
    <source>
        <dbReference type="SAM" id="MobiDB-lite"/>
    </source>
</evidence>
<accession>A0A445KKT5</accession>
<dbReference type="EMBL" id="QZWG01000005">
    <property type="protein sequence ID" value="RZC11456.1"/>
    <property type="molecule type" value="Genomic_DNA"/>
</dbReference>
<feature type="domain" description="Vacuolar sorting receptor thioredoxin-like" evidence="2">
    <location>
        <begin position="153"/>
        <end position="203"/>
    </location>
</feature>
<keyword evidence="7" id="KW-1185">Reference proteome</keyword>
<feature type="compositionally biased region" description="Basic and acidic residues" evidence="1">
    <location>
        <begin position="305"/>
        <end position="315"/>
    </location>
</feature>
<dbReference type="GO" id="GO:0006264">
    <property type="term" value="P:mitochondrial DNA replication"/>
    <property type="evidence" value="ECO:0007669"/>
    <property type="project" value="TreeGrafter"/>
</dbReference>
<comment type="caution">
    <text evidence="4">The sequence shown here is derived from an EMBL/GenBank/DDBJ whole genome shotgun (WGS) entry which is preliminary data.</text>
</comment>
<dbReference type="EMBL" id="QZWG01000005">
    <property type="protein sequence ID" value="RZC11457.1"/>
    <property type="molecule type" value="Genomic_DNA"/>
</dbReference>
<proteinExistence type="predicted"/>
<gene>
    <name evidence="4" type="ORF">D0Y65_011586</name>
</gene>
<dbReference type="GO" id="GO:0042645">
    <property type="term" value="C:mitochondrial nucleoid"/>
    <property type="evidence" value="ECO:0007669"/>
    <property type="project" value="TreeGrafter"/>
</dbReference>
<dbReference type="AlphaFoldDB" id="A0A445KKT5"/>
<dbReference type="PANTHER" id="PTHR10302">
    <property type="entry name" value="SINGLE-STRANDED DNA-BINDING PROTEIN"/>
    <property type="match status" value="1"/>
</dbReference>
<name>A0A445KKT5_GLYSO</name>
<evidence type="ECO:0000313" key="3">
    <source>
        <dbReference type="EMBL" id="RZC11455.1"/>
    </source>
</evidence>
<dbReference type="Pfam" id="PF25011">
    <property type="entry name" value="VSR_TRX"/>
    <property type="match status" value="1"/>
</dbReference>